<dbReference type="PANTHER" id="PTHR23028">
    <property type="entry name" value="ACETYLTRANSFERASE"/>
    <property type="match status" value="1"/>
</dbReference>
<protein>
    <submittedName>
        <fullName evidence="3">Acyltransferase 3 domain-containing protein</fullName>
    </submittedName>
</protein>
<evidence type="ECO:0000313" key="4">
    <source>
        <dbReference type="Proteomes" id="UP001056384"/>
    </source>
</evidence>
<keyword evidence="1" id="KW-1133">Transmembrane helix</keyword>
<dbReference type="Proteomes" id="UP001056384">
    <property type="component" value="Chromosome 3"/>
</dbReference>
<evidence type="ECO:0000256" key="1">
    <source>
        <dbReference type="SAM" id="Phobius"/>
    </source>
</evidence>
<evidence type="ECO:0000259" key="2">
    <source>
        <dbReference type="Pfam" id="PF01757"/>
    </source>
</evidence>
<proteinExistence type="predicted"/>
<keyword evidence="3" id="KW-0808">Transferase</keyword>
<dbReference type="AlphaFoldDB" id="A0A9Q9AL71"/>
<sequence length="508" mass="58595">MSGEQGQGLLTGEFREKPATGRLAALRNISWRAALNVVAHALKPEFFERRALSATQKRVGTTAWLDGLRGVAALSVCTMHLCVFTHTNLELCYGAGIWWQKWNTSIAAYPIFRLPFTGGHFAVILFFTISGYVVPRRLIGLLHEGKQAEFLEAMNAAIVRRPGRLFLPVAFSTMFLFCFWHITGIVVAFPQVQSNIFLEVWEWWKDQLKFWYYYRTGFLFTYYNAHTWTIPVEFRGSMNIFVWLFAVHQVSTRGRILMTIGIMSHFIYTGGAWYAAFFAGMLTSEMDLIYTNGVQVSLPWDPIVNFFRKRVTIKQIVLHIMLFVGLWLASQPSSDMHSRQETMDCGLWKHLNNLIPGPYDDGNSTTYRWFWLFWASWIILVTVGQIGWVKWIFETGPAQYLGRHSFALYLVHGPIIGLWSDRLFYLTGVKVPSSDDDIRRFGHLTNKWKESSWWFLPEGGPYALEPNFILCVLLSLPVMLYVAECGTRMFDIPGVKVSRWMWAKMKAL</sequence>
<evidence type="ECO:0000313" key="3">
    <source>
        <dbReference type="EMBL" id="USW51050.1"/>
    </source>
</evidence>
<keyword evidence="1" id="KW-0472">Membrane</keyword>
<dbReference type="EMBL" id="CP099420">
    <property type="protein sequence ID" value="USW51050.1"/>
    <property type="molecule type" value="Genomic_DNA"/>
</dbReference>
<dbReference type="GO" id="GO:0016747">
    <property type="term" value="F:acyltransferase activity, transferring groups other than amino-acyl groups"/>
    <property type="evidence" value="ECO:0007669"/>
    <property type="project" value="InterPro"/>
</dbReference>
<feature type="transmembrane region" description="Helical" evidence="1">
    <location>
        <begin position="311"/>
        <end position="329"/>
    </location>
</feature>
<feature type="domain" description="Acyltransferase 3" evidence="2">
    <location>
        <begin position="63"/>
        <end position="426"/>
    </location>
</feature>
<keyword evidence="4" id="KW-1185">Reference proteome</keyword>
<dbReference type="PANTHER" id="PTHR23028:SF134">
    <property type="entry name" value="PUTATIVE (AFU_ORTHOLOGUE AFUA_4G08520)-RELATED"/>
    <property type="match status" value="1"/>
</dbReference>
<feature type="transmembrane region" description="Helical" evidence="1">
    <location>
        <begin position="369"/>
        <end position="389"/>
    </location>
</feature>
<keyword evidence="1" id="KW-0812">Transmembrane</keyword>
<feature type="transmembrane region" description="Helical" evidence="1">
    <location>
        <begin position="165"/>
        <end position="190"/>
    </location>
</feature>
<feature type="transmembrane region" description="Helical" evidence="1">
    <location>
        <begin position="114"/>
        <end position="134"/>
    </location>
</feature>
<feature type="transmembrane region" description="Helical" evidence="1">
    <location>
        <begin position="462"/>
        <end position="483"/>
    </location>
</feature>
<gene>
    <name evidence="3" type="ORF">Slin15195_G043690</name>
</gene>
<keyword evidence="3" id="KW-0012">Acyltransferase</keyword>
<dbReference type="Pfam" id="PF01757">
    <property type="entry name" value="Acyl_transf_3"/>
    <property type="match status" value="1"/>
</dbReference>
<accession>A0A9Q9AL71</accession>
<dbReference type="OrthoDB" id="5819582at2759"/>
<name>A0A9Q9AL71_9PEZI</name>
<dbReference type="InterPro" id="IPR002656">
    <property type="entry name" value="Acyl_transf_3_dom"/>
</dbReference>
<dbReference type="InterPro" id="IPR050879">
    <property type="entry name" value="Acyltransferase_3"/>
</dbReference>
<organism evidence="3 4">
    <name type="scientific">Septoria linicola</name>
    <dbReference type="NCBI Taxonomy" id="215465"/>
    <lineage>
        <taxon>Eukaryota</taxon>
        <taxon>Fungi</taxon>
        <taxon>Dikarya</taxon>
        <taxon>Ascomycota</taxon>
        <taxon>Pezizomycotina</taxon>
        <taxon>Dothideomycetes</taxon>
        <taxon>Dothideomycetidae</taxon>
        <taxon>Mycosphaerellales</taxon>
        <taxon>Mycosphaerellaceae</taxon>
        <taxon>Septoria</taxon>
    </lineage>
</organism>
<reference evidence="3" key="1">
    <citation type="submission" date="2022-06" db="EMBL/GenBank/DDBJ databases">
        <title>Complete genome sequences of two strains of the flax pathogen Septoria linicola.</title>
        <authorList>
            <person name="Lapalu N."/>
            <person name="Simon A."/>
            <person name="Demenou B."/>
            <person name="Paumier D."/>
            <person name="Guillot M.-P."/>
            <person name="Gout L."/>
            <person name="Valade R."/>
        </authorList>
    </citation>
    <scope>NUCLEOTIDE SEQUENCE</scope>
    <source>
        <strain evidence="3">SE15195</strain>
    </source>
</reference>